<dbReference type="AlphaFoldDB" id="A0A2K2DT81"/>
<dbReference type="EnsemblPlants" id="PNT77487">
    <property type="protein sequence ID" value="PNT77487"/>
    <property type="gene ID" value="BRADI_1g63616v3"/>
</dbReference>
<feature type="region of interest" description="Disordered" evidence="1">
    <location>
        <begin position="161"/>
        <end position="211"/>
    </location>
</feature>
<evidence type="ECO:0000313" key="2">
    <source>
        <dbReference type="EMBL" id="PNT77487.1"/>
    </source>
</evidence>
<evidence type="ECO:0000256" key="1">
    <source>
        <dbReference type="SAM" id="MobiDB-lite"/>
    </source>
</evidence>
<gene>
    <name evidence="2" type="ORF">BRADI_1g63616v3</name>
</gene>
<dbReference type="Gramene" id="PNT77487">
    <property type="protein sequence ID" value="PNT77487"/>
    <property type="gene ID" value="BRADI_1g63616v3"/>
</dbReference>
<dbReference type="EMBL" id="CM000880">
    <property type="protein sequence ID" value="PNT77487.1"/>
    <property type="molecule type" value="Genomic_DNA"/>
</dbReference>
<dbReference type="InParanoid" id="A0A2K2DT81"/>
<reference evidence="2 3" key="1">
    <citation type="journal article" date="2010" name="Nature">
        <title>Genome sequencing and analysis of the model grass Brachypodium distachyon.</title>
        <authorList>
            <consortium name="International Brachypodium Initiative"/>
        </authorList>
    </citation>
    <scope>NUCLEOTIDE SEQUENCE [LARGE SCALE GENOMIC DNA]</scope>
    <source>
        <strain evidence="2 3">Bd21</strain>
    </source>
</reference>
<accession>A0A2K2DT81</accession>
<reference evidence="3" key="3">
    <citation type="submission" date="2018-08" db="UniProtKB">
        <authorList>
            <consortium name="EnsemblPlants"/>
        </authorList>
    </citation>
    <scope>IDENTIFICATION</scope>
    <source>
        <strain evidence="3">cv. Bd21</strain>
    </source>
</reference>
<feature type="region of interest" description="Disordered" evidence="1">
    <location>
        <begin position="48"/>
        <end position="76"/>
    </location>
</feature>
<evidence type="ECO:0000313" key="4">
    <source>
        <dbReference type="Proteomes" id="UP000008810"/>
    </source>
</evidence>
<reference evidence="2" key="2">
    <citation type="submission" date="2017-06" db="EMBL/GenBank/DDBJ databases">
        <title>WGS assembly of Brachypodium distachyon.</title>
        <authorList>
            <consortium name="The International Brachypodium Initiative"/>
            <person name="Lucas S."/>
            <person name="Harmon-Smith M."/>
            <person name="Lail K."/>
            <person name="Tice H."/>
            <person name="Grimwood J."/>
            <person name="Bruce D."/>
            <person name="Barry K."/>
            <person name="Shu S."/>
            <person name="Lindquist E."/>
            <person name="Wang M."/>
            <person name="Pitluck S."/>
            <person name="Vogel J.P."/>
            <person name="Garvin D.F."/>
            <person name="Mockler T.C."/>
            <person name="Schmutz J."/>
            <person name="Rokhsar D."/>
            <person name="Bevan M.W."/>
        </authorList>
    </citation>
    <scope>NUCLEOTIDE SEQUENCE</scope>
    <source>
        <strain evidence="2">Bd21</strain>
    </source>
</reference>
<feature type="region of interest" description="Disordered" evidence="1">
    <location>
        <begin position="96"/>
        <end position="145"/>
    </location>
</feature>
<evidence type="ECO:0000313" key="3">
    <source>
        <dbReference type="EnsemblPlants" id="PNT77487"/>
    </source>
</evidence>
<name>A0A2K2DT81_BRADI</name>
<organism evidence="2">
    <name type="scientific">Brachypodium distachyon</name>
    <name type="common">Purple false brome</name>
    <name type="synonym">Trachynia distachya</name>
    <dbReference type="NCBI Taxonomy" id="15368"/>
    <lineage>
        <taxon>Eukaryota</taxon>
        <taxon>Viridiplantae</taxon>
        <taxon>Streptophyta</taxon>
        <taxon>Embryophyta</taxon>
        <taxon>Tracheophyta</taxon>
        <taxon>Spermatophyta</taxon>
        <taxon>Magnoliopsida</taxon>
        <taxon>Liliopsida</taxon>
        <taxon>Poales</taxon>
        <taxon>Poaceae</taxon>
        <taxon>BOP clade</taxon>
        <taxon>Pooideae</taxon>
        <taxon>Stipodae</taxon>
        <taxon>Brachypodieae</taxon>
        <taxon>Brachypodium</taxon>
    </lineage>
</organism>
<dbReference type="Proteomes" id="UP000008810">
    <property type="component" value="Chromosome 1"/>
</dbReference>
<keyword evidence="4" id="KW-1185">Reference proteome</keyword>
<proteinExistence type="predicted"/>
<feature type="compositionally biased region" description="Basic residues" evidence="1">
    <location>
        <begin position="183"/>
        <end position="197"/>
    </location>
</feature>
<sequence>MTASKHKGSTEPQTCNLPHTSILTSLHFSKLNTCVVKLALHEQGFCRTNAPGSSLTGAGKDPTKKSSDLLGKQLGHQQEREKSWIFRISGDESMGILGKRRRKGGTGLTGPPCRSPATLNRSNGEDVTGQSRLGPRETTSKEMKRRQLAKIYKAHTLLPLPLRPAAPAEERGRGKSPPTGTTKKTRGRWRVRERKSGRSVSADEMALYRIR</sequence>
<protein>
    <submittedName>
        <fullName evidence="2 3">Uncharacterized protein</fullName>
    </submittedName>
</protein>